<feature type="domain" description="F-box" evidence="2">
    <location>
        <begin position="1"/>
        <end position="43"/>
    </location>
</feature>
<dbReference type="Gene3D" id="1.20.1280.50">
    <property type="match status" value="1"/>
</dbReference>
<reference evidence="4" key="1">
    <citation type="submission" date="2025-08" db="UniProtKB">
        <authorList>
            <consortium name="RefSeq"/>
        </authorList>
    </citation>
    <scope>IDENTIFICATION</scope>
    <source>
        <tissue evidence="4">Leaf</tissue>
    </source>
</reference>
<dbReference type="InterPro" id="IPR036047">
    <property type="entry name" value="F-box-like_dom_sf"/>
</dbReference>
<gene>
    <name evidence="4" type="primary">LOC115730115</name>
</gene>
<dbReference type="SMART" id="SM00256">
    <property type="entry name" value="FBOX"/>
    <property type="match status" value="1"/>
</dbReference>
<dbReference type="Pfam" id="PF00646">
    <property type="entry name" value="F-box"/>
    <property type="match status" value="1"/>
</dbReference>
<evidence type="ECO:0000313" key="3">
    <source>
        <dbReference type="Proteomes" id="UP000827889"/>
    </source>
</evidence>
<sequence length="320" mass="36390">MRSLPLDLLRNVLSRLPTKSLLKFRSVCREWRDIIDDPQFAAMQATSGTESLRILLLSEPCHGGEPRFVVDEEFLETSLPKSTVRYWPYVTRAFYHGLLYFEEKCGATYLLNPLTRETLSLPSVDAVLKGWRVHSVGFGVDRLTSRYKILRRAPLPTNSSDNPCSPPDDPLESQRRRGTFRISSFVIAKEEFAWTPCPKLQDAHLVDLHGVLGLVDCTPRDSMDVWVMEESGRWMKERSVRLIPPLPVRNHRCLNVLGCGGRKIVVNYQHRFWFYDPVTDELKCVTRGGAWRATEVGSTTVSLLSPAKLWNSGVAETSPD</sequence>
<feature type="region of interest" description="Disordered" evidence="1">
    <location>
        <begin position="154"/>
        <end position="174"/>
    </location>
</feature>
<dbReference type="InterPro" id="IPR001810">
    <property type="entry name" value="F-box_dom"/>
</dbReference>
<name>A0ABM3HUN6_9MYRT</name>
<dbReference type="PANTHER" id="PTHR31111">
    <property type="entry name" value="BNAA05G37150D PROTEIN-RELATED"/>
    <property type="match status" value="1"/>
</dbReference>
<evidence type="ECO:0000256" key="1">
    <source>
        <dbReference type="SAM" id="MobiDB-lite"/>
    </source>
</evidence>
<accession>A0ABM3HUN6</accession>
<proteinExistence type="predicted"/>
<keyword evidence="3" id="KW-1185">Reference proteome</keyword>
<organism evidence="3 4">
    <name type="scientific">Rhodamnia argentea</name>
    <dbReference type="NCBI Taxonomy" id="178133"/>
    <lineage>
        <taxon>Eukaryota</taxon>
        <taxon>Viridiplantae</taxon>
        <taxon>Streptophyta</taxon>
        <taxon>Embryophyta</taxon>
        <taxon>Tracheophyta</taxon>
        <taxon>Spermatophyta</taxon>
        <taxon>Magnoliopsida</taxon>
        <taxon>eudicotyledons</taxon>
        <taxon>Gunneridae</taxon>
        <taxon>Pentapetalae</taxon>
        <taxon>rosids</taxon>
        <taxon>malvids</taxon>
        <taxon>Myrtales</taxon>
        <taxon>Myrtaceae</taxon>
        <taxon>Myrtoideae</taxon>
        <taxon>Myrteae</taxon>
        <taxon>Australasian group</taxon>
        <taxon>Rhodamnia</taxon>
    </lineage>
</organism>
<dbReference type="PROSITE" id="PS50181">
    <property type="entry name" value="FBOX"/>
    <property type="match status" value="1"/>
</dbReference>
<dbReference type="PANTHER" id="PTHR31111:SF136">
    <property type="entry name" value="F-BOX ASSOCIATED DOMAIN-CONTAINING PROTEIN"/>
    <property type="match status" value="1"/>
</dbReference>
<dbReference type="SUPFAM" id="SSF81383">
    <property type="entry name" value="F-box domain"/>
    <property type="match status" value="1"/>
</dbReference>
<dbReference type="RefSeq" id="XP_048140309.1">
    <property type="nucleotide sequence ID" value="XM_048284352.1"/>
</dbReference>
<dbReference type="Proteomes" id="UP000827889">
    <property type="component" value="Chromosome 8"/>
</dbReference>
<evidence type="ECO:0000259" key="2">
    <source>
        <dbReference type="PROSITE" id="PS50181"/>
    </source>
</evidence>
<dbReference type="CDD" id="cd22157">
    <property type="entry name" value="F-box_AtFBW1-like"/>
    <property type="match status" value="1"/>
</dbReference>
<evidence type="ECO:0000313" key="4">
    <source>
        <dbReference type="RefSeq" id="XP_048140309.1"/>
    </source>
</evidence>
<protein>
    <submittedName>
        <fullName evidence="4">F-box/LRR-repeat protein At2g43260-like</fullName>
    </submittedName>
</protein>
<dbReference type="GeneID" id="115730115"/>